<evidence type="ECO:0008006" key="4">
    <source>
        <dbReference type="Google" id="ProtNLM"/>
    </source>
</evidence>
<proteinExistence type="predicted"/>
<evidence type="ECO:0000313" key="3">
    <source>
        <dbReference type="Proteomes" id="UP000654482"/>
    </source>
</evidence>
<gene>
    <name evidence="2" type="ORF">IQ249_23485</name>
</gene>
<dbReference type="AlphaFoldDB" id="A0A8J7E2Z4"/>
<dbReference type="Proteomes" id="UP000654482">
    <property type="component" value="Unassembled WGS sequence"/>
</dbReference>
<comment type="caution">
    <text evidence="2">The sequence shown here is derived from an EMBL/GenBank/DDBJ whole genome shotgun (WGS) entry which is preliminary data.</text>
</comment>
<protein>
    <recommendedName>
        <fullName evidence="4">Peptidase S1</fullName>
    </recommendedName>
</protein>
<keyword evidence="1" id="KW-0732">Signal</keyword>
<name>A0A8J7E2Z4_9CYAN</name>
<reference evidence="2" key="1">
    <citation type="submission" date="2020-10" db="EMBL/GenBank/DDBJ databases">
        <authorList>
            <person name="Castelo-Branco R."/>
            <person name="Eusebio N."/>
            <person name="Adriana R."/>
            <person name="Vieira A."/>
            <person name="Brugerolle De Fraissinette N."/>
            <person name="Rezende De Castro R."/>
            <person name="Schneider M.P."/>
            <person name="Vasconcelos V."/>
            <person name="Leao P.N."/>
        </authorList>
    </citation>
    <scope>NUCLEOTIDE SEQUENCE</scope>
    <source>
        <strain evidence="2">LEGE 07157</strain>
    </source>
</reference>
<dbReference type="RefSeq" id="WP_194031952.1">
    <property type="nucleotide sequence ID" value="NZ_JADEWZ010000064.1"/>
</dbReference>
<feature type="chain" id="PRO_5035296550" description="Peptidase S1" evidence="1">
    <location>
        <begin position="24"/>
        <end position="155"/>
    </location>
</feature>
<evidence type="ECO:0000256" key="1">
    <source>
        <dbReference type="SAM" id="SignalP"/>
    </source>
</evidence>
<feature type="signal peptide" evidence="1">
    <location>
        <begin position="1"/>
        <end position="23"/>
    </location>
</feature>
<dbReference type="EMBL" id="JADEWZ010000064">
    <property type="protein sequence ID" value="MBE9118856.1"/>
    <property type="molecule type" value="Genomic_DNA"/>
</dbReference>
<sequence>MFSLKSPYGIVLIALLSAIPALAQDANFDPLNLQSGFRRAAVNGFTGGSHSFVEQFGNKDSNGNVCLGYGDTAPDHIMVLESDLPKLKLQVNSGGNDTTLVIQGPNNTLRCGDDTNAANKDAIIEGFDWSAGTYYIWTGSIEPGQRWNYRLSASE</sequence>
<keyword evidence="3" id="KW-1185">Reference proteome</keyword>
<accession>A0A8J7E2Z4</accession>
<evidence type="ECO:0000313" key="2">
    <source>
        <dbReference type="EMBL" id="MBE9118856.1"/>
    </source>
</evidence>
<organism evidence="2 3">
    <name type="scientific">Lusitaniella coriacea LEGE 07157</name>
    <dbReference type="NCBI Taxonomy" id="945747"/>
    <lineage>
        <taxon>Bacteria</taxon>
        <taxon>Bacillati</taxon>
        <taxon>Cyanobacteriota</taxon>
        <taxon>Cyanophyceae</taxon>
        <taxon>Spirulinales</taxon>
        <taxon>Lusitaniellaceae</taxon>
        <taxon>Lusitaniella</taxon>
    </lineage>
</organism>